<feature type="domain" description="SH2" evidence="5">
    <location>
        <begin position="12"/>
        <end position="104"/>
    </location>
</feature>
<dbReference type="Gene3D" id="2.30.30.40">
    <property type="entry name" value="SH3 Domains"/>
    <property type="match status" value="2"/>
</dbReference>
<dbReference type="InterPro" id="IPR001452">
    <property type="entry name" value="SH3_domain"/>
</dbReference>
<dbReference type="Pfam" id="PF07653">
    <property type="entry name" value="SH3_2"/>
    <property type="match status" value="1"/>
</dbReference>
<dbReference type="InterPro" id="IPR000980">
    <property type="entry name" value="SH2"/>
</dbReference>
<dbReference type="InterPro" id="IPR051184">
    <property type="entry name" value="Tyrosine-phos_adapter"/>
</dbReference>
<dbReference type="GO" id="GO:0035591">
    <property type="term" value="F:signaling adaptor activity"/>
    <property type="evidence" value="ECO:0007669"/>
    <property type="project" value="TreeGrafter"/>
</dbReference>
<reference evidence="7" key="2">
    <citation type="submission" date="2020-11" db="EMBL/GenBank/DDBJ databases">
        <authorList>
            <person name="McCartney M.A."/>
            <person name="Auch B."/>
            <person name="Kono T."/>
            <person name="Mallez S."/>
            <person name="Becker A."/>
            <person name="Gohl D.M."/>
            <person name="Silverstein K.A.T."/>
            <person name="Koren S."/>
            <person name="Bechman K.B."/>
            <person name="Herman A."/>
            <person name="Abrahante J.E."/>
            <person name="Garbe J."/>
        </authorList>
    </citation>
    <scope>NUCLEOTIDE SEQUENCE</scope>
    <source>
        <strain evidence="7">Duluth1</strain>
        <tissue evidence="7">Whole animal</tissue>
    </source>
</reference>
<evidence type="ECO:0000256" key="3">
    <source>
        <dbReference type="PROSITE-ProRule" id="PRU00191"/>
    </source>
</evidence>
<dbReference type="PROSITE" id="PS50002">
    <property type="entry name" value="SH3"/>
    <property type="match status" value="2"/>
</dbReference>
<dbReference type="SUPFAM" id="SSF50044">
    <property type="entry name" value="SH3-domain"/>
    <property type="match status" value="2"/>
</dbReference>
<keyword evidence="2 3" id="KW-0727">SH2 domain</keyword>
<proteinExistence type="predicted"/>
<dbReference type="AlphaFoldDB" id="A0A9D4MV96"/>
<dbReference type="GO" id="GO:0005737">
    <property type="term" value="C:cytoplasm"/>
    <property type="evidence" value="ECO:0007669"/>
    <property type="project" value="TreeGrafter"/>
</dbReference>
<dbReference type="PANTHER" id="PTHR19969:SF5">
    <property type="entry name" value="CRK-LIKE PROTEIN"/>
    <property type="match status" value="1"/>
</dbReference>
<evidence type="ECO:0000313" key="7">
    <source>
        <dbReference type="EMBL" id="KAH3884527.1"/>
    </source>
</evidence>
<dbReference type="OrthoDB" id="9204160at2759"/>
<feature type="domain" description="SH3" evidence="6">
    <location>
        <begin position="104"/>
        <end position="164"/>
    </location>
</feature>
<sequence length="255" mass="29077">MADFDPTDKYSWYFGPLSREEANEKLVDVRTNGVFLIRESQSIKGDYVLVVREDSKISHYIINKVQVGGSELFRIGDQQFPDIPALLNFYKTHYLDTTALTFPATRDKVYCRYDFPGKDAEDLPFKRGDILEVISKDEEKWWCARDKNGRVGQIPVPYVTAYKPDPKPVGVITPSEDPVSPPAPTGFQLPKKLPARAIVIHSRIPSIYDKEQLRLNEGDVLTVLEINPNGQWRGQIGERVGIFPFTHVKFMDENS</sequence>
<dbReference type="SMART" id="SM00326">
    <property type="entry name" value="SH3"/>
    <property type="match status" value="2"/>
</dbReference>
<dbReference type="InterPro" id="IPR036028">
    <property type="entry name" value="SH3-like_dom_sf"/>
</dbReference>
<dbReference type="PROSITE" id="PS50001">
    <property type="entry name" value="SH2"/>
    <property type="match status" value="1"/>
</dbReference>
<evidence type="ECO:0000259" key="5">
    <source>
        <dbReference type="PROSITE" id="PS50001"/>
    </source>
</evidence>
<dbReference type="GO" id="GO:0030971">
    <property type="term" value="F:receptor tyrosine kinase binding"/>
    <property type="evidence" value="ECO:0007669"/>
    <property type="project" value="TreeGrafter"/>
</dbReference>
<dbReference type="GO" id="GO:0016477">
    <property type="term" value="P:cell migration"/>
    <property type="evidence" value="ECO:0007669"/>
    <property type="project" value="TreeGrafter"/>
</dbReference>
<evidence type="ECO:0008006" key="9">
    <source>
        <dbReference type="Google" id="ProtNLM"/>
    </source>
</evidence>
<comment type="caution">
    <text evidence="7">The sequence shown here is derived from an EMBL/GenBank/DDBJ whole genome shotgun (WGS) entry which is preliminary data.</text>
</comment>
<dbReference type="Pfam" id="PF00017">
    <property type="entry name" value="SH2"/>
    <property type="match status" value="1"/>
</dbReference>
<feature type="domain" description="SH3" evidence="6">
    <location>
        <begin position="192"/>
        <end position="253"/>
    </location>
</feature>
<name>A0A9D4MV96_DREPO</name>
<dbReference type="PRINTS" id="PR00401">
    <property type="entry name" value="SH2DOMAIN"/>
</dbReference>
<dbReference type="Proteomes" id="UP000828390">
    <property type="component" value="Unassembled WGS sequence"/>
</dbReference>
<dbReference type="Pfam" id="PF00018">
    <property type="entry name" value="SH3_1"/>
    <property type="match status" value="1"/>
</dbReference>
<gene>
    <name evidence="7" type="ORF">DPMN_008509</name>
</gene>
<evidence type="ECO:0000256" key="1">
    <source>
        <dbReference type="ARBA" id="ARBA00022443"/>
    </source>
</evidence>
<dbReference type="EMBL" id="JAIWYP010000001">
    <property type="protein sequence ID" value="KAH3884527.1"/>
    <property type="molecule type" value="Genomic_DNA"/>
</dbReference>
<evidence type="ECO:0000256" key="4">
    <source>
        <dbReference type="PROSITE-ProRule" id="PRU00192"/>
    </source>
</evidence>
<evidence type="ECO:0000256" key="2">
    <source>
        <dbReference type="ARBA" id="ARBA00022999"/>
    </source>
</evidence>
<evidence type="ECO:0000259" key="6">
    <source>
        <dbReference type="PROSITE" id="PS50002"/>
    </source>
</evidence>
<dbReference type="GO" id="GO:0007167">
    <property type="term" value="P:enzyme-linked receptor protein signaling pathway"/>
    <property type="evidence" value="ECO:0007669"/>
    <property type="project" value="TreeGrafter"/>
</dbReference>
<reference evidence="7" key="1">
    <citation type="journal article" date="2019" name="bioRxiv">
        <title>The Genome of the Zebra Mussel, Dreissena polymorpha: A Resource for Invasive Species Research.</title>
        <authorList>
            <person name="McCartney M.A."/>
            <person name="Auch B."/>
            <person name="Kono T."/>
            <person name="Mallez S."/>
            <person name="Zhang Y."/>
            <person name="Obille A."/>
            <person name="Becker A."/>
            <person name="Abrahante J.E."/>
            <person name="Garbe J."/>
            <person name="Badalamenti J.P."/>
            <person name="Herman A."/>
            <person name="Mangelson H."/>
            <person name="Liachko I."/>
            <person name="Sullivan S."/>
            <person name="Sone E.D."/>
            <person name="Koren S."/>
            <person name="Silverstein K.A.T."/>
            <person name="Beckman K.B."/>
            <person name="Gohl D.M."/>
        </authorList>
    </citation>
    <scope>NUCLEOTIDE SEQUENCE</scope>
    <source>
        <strain evidence="7">Duluth1</strain>
        <tissue evidence="7">Whole animal</tissue>
    </source>
</reference>
<keyword evidence="8" id="KW-1185">Reference proteome</keyword>
<evidence type="ECO:0000313" key="8">
    <source>
        <dbReference type="Proteomes" id="UP000828390"/>
    </source>
</evidence>
<organism evidence="7 8">
    <name type="scientific">Dreissena polymorpha</name>
    <name type="common">Zebra mussel</name>
    <name type="synonym">Mytilus polymorpha</name>
    <dbReference type="NCBI Taxonomy" id="45954"/>
    <lineage>
        <taxon>Eukaryota</taxon>
        <taxon>Metazoa</taxon>
        <taxon>Spiralia</taxon>
        <taxon>Lophotrochozoa</taxon>
        <taxon>Mollusca</taxon>
        <taxon>Bivalvia</taxon>
        <taxon>Autobranchia</taxon>
        <taxon>Heteroconchia</taxon>
        <taxon>Euheterodonta</taxon>
        <taxon>Imparidentia</taxon>
        <taxon>Neoheterodontei</taxon>
        <taxon>Myida</taxon>
        <taxon>Dreissenoidea</taxon>
        <taxon>Dreissenidae</taxon>
        <taxon>Dreissena</taxon>
    </lineage>
</organism>
<dbReference type="Gene3D" id="3.30.505.10">
    <property type="entry name" value="SH2 domain"/>
    <property type="match status" value="1"/>
</dbReference>
<accession>A0A9D4MV96</accession>
<protein>
    <recommendedName>
        <fullName evidence="9">Adapter molecule Crk</fullName>
    </recommendedName>
</protein>
<dbReference type="PRINTS" id="PR00452">
    <property type="entry name" value="SH3DOMAIN"/>
</dbReference>
<keyword evidence="1 4" id="KW-0728">SH3 domain</keyword>
<dbReference type="SUPFAM" id="SSF55550">
    <property type="entry name" value="SH2 domain"/>
    <property type="match status" value="1"/>
</dbReference>
<dbReference type="SMART" id="SM00252">
    <property type="entry name" value="SH2"/>
    <property type="match status" value="1"/>
</dbReference>
<dbReference type="PANTHER" id="PTHR19969">
    <property type="entry name" value="SH2-SH3 ADAPTOR PROTEIN-RELATED"/>
    <property type="match status" value="1"/>
</dbReference>
<dbReference type="InterPro" id="IPR036860">
    <property type="entry name" value="SH2_dom_sf"/>
</dbReference>